<proteinExistence type="predicted"/>
<feature type="region of interest" description="Disordered" evidence="1">
    <location>
        <begin position="521"/>
        <end position="540"/>
    </location>
</feature>
<gene>
    <name evidence="4" type="ORF">B0T22DRAFT_421936</name>
</gene>
<sequence length="922" mass="99720">MAFPSHGHVCGFYFLTSETLGNPSFRPPFNRKYLPQVSLSVHAQIIGSTSRTVLTQHFVNPSKDAAIPELRYSFPLYDGVSVVGFVCTINNDRTIRGVVKQHEEARQTYNAAIARGETAGLVEQLPSASDVYTTTVGNVPAGAEIGVEITYLGELKHDAEVDGIRFTIPTSIAPRYGAYPGELLKTSAMTSAGIEIVVDAEMPKGCNIKTIQSPSHPISVTVGNTSAAAARGAAMSLEKASATLSLGTAELDADFILHVVATNSGNPVAVLETHPTIPNQGALMATLVPKFNLPPNRPEIVFVCDRSGSMDSDNKIPNLKTALHVFLKSIPLGCKFNICSFGSHHEFLFQTSQSYDASSLAAATRYVDDFNADFGGTEMHDPLQETFTQRYEDMELEVFLLTDGETWNHDRLFTMINKHVADSQGAIRVFTLGIGRDASHALIEGIARAGNGFAQAVGDNEKMNSKVVRMLKASLTPHVKDYSLEVKYGKEAESGSSPFDDDYEIVEKVLDELSINVSEPKVSATGPAHPKTISLFDPSADPDVDMTDATLDTSSGGKYSHVPSVAIPKLLQAPFAIPPLYQLNRTTVYLLLSPGSAQKTPKSVILRGTSTCGPLELEIPVTVLSEKGETIHQLAARKAVKELEEGRGWIYHAKDASEAGGKLLKDKYQGRFADMVEREAVRLGVTFQVAGKWCSFVAVEDNDNKPAAHAVDKQSAANVDNQLTSPPPRQKTDKGRVGVRRGMATDGRRMAPATDLGGSNNYLAEGLSASLLARRQVSDDSDDDCLQEEMEKQKGISRSRAMASDDEAGPQESADALEALVVLQSFAGAWSWTKKLLRALELDEAALASKLQAQVGAKLFQPKTAVLATALVLAFLETRLAGRKDEWEMLVDKARDWLRTEVDGAGEGLSVDEYVERVKGLF</sequence>
<dbReference type="PROSITE" id="PS51468">
    <property type="entry name" value="VIT"/>
    <property type="match status" value="1"/>
</dbReference>
<dbReference type="Pfam" id="PF13768">
    <property type="entry name" value="VWA_3"/>
    <property type="match status" value="1"/>
</dbReference>
<dbReference type="InterPro" id="IPR013694">
    <property type="entry name" value="VIT"/>
</dbReference>
<dbReference type="Gene3D" id="3.40.50.410">
    <property type="entry name" value="von Willebrand factor, type A domain"/>
    <property type="match status" value="1"/>
</dbReference>
<organism evidence="4 5">
    <name type="scientific">Podospora appendiculata</name>
    <dbReference type="NCBI Taxonomy" id="314037"/>
    <lineage>
        <taxon>Eukaryota</taxon>
        <taxon>Fungi</taxon>
        <taxon>Dikarya</taxon>
        <taxon>Ascomycota</taxon>
        <taxon>Pezizomycotina</taxon>
        <taxon>Sordariomycetes</taxon>
        <taxon>Sordariomycetidae</taxon>
        <taxon>Sordariales</taxon>
        <taxon>Podosporaceae</taxon>
        <taxon>Podospora</taxon>
    </lineage>
</organism>
<evidence type="ECO:0000259" key="3">
    <source>
        <dbReference type="PROSITE" id="PS51468"/>
    </source>
</evidence>
<dbReference type="EMBL" id="JAULSO010000001">
    <property type="protein sequence ID" value="KAK3694161.1"/>
    <property type="molecule type" value="Genomic_DNA"/>
</dbReference>
<evidence type="ECO:0000313" key="4">
    <source>
        <dbReference type="EMBL" id="KAK3694161.1"/>
    </source>
</evidence>
<name>A0AAE0XJ60_9PEZI</name>
<dbReference type="AlphaFoldDB" id="A0AAE0XJ60"/>
<dbReference type="Proteomes" id="UP001270362">
    <property type="component" value="Unassembled WGS sequence"/>
</dbReference>
<dbReference type="Pfam" id="PF08487">
    <property type="entry name" value="VIT"/>
    <property type="match status" value="1"/>
</dbReference>
<feature type="compositionally biased region" description="Polar residues" evidence="1">
    <location>
        <begin position="715"/>
        <end position="724"/>
    </location>
</feature>
<keyword evidence="5" id="KW-1185">Reference proteome</keyword>
<feature type="region of interest" description="Disordered" evidence="1">
    <location>
        <begin position="790"/>
        <end position="811"/>
    </location>
</feature>
<dbReference type="PROSITE" id="PS50234">
    <property type="entry name" value="VWFA"/>
    <property type="match status" value="1"/>
</dbReference>
<comment type="caution">
    <text evidence="4">The sequence shown here is derived from an EMBL/GenBank/DDBJ whole genome shotgun (WGS) entry which is preliminary data.</text>
</comment>
<evidence type="ECO:0000313" key="5">
    <source>
        <dbReference type="Proteomes" id="UP001270362"/>
    </source>
</evidence>
<dbReference type="InterPro" id="IPR002035">
    <property type="entry name" value="VWF_A"/>
</dbReference>
<reference evidence="4" key="1">
    <citation type="journal article" date="2023" name="Mol. Phylogenet. Evol.">
        <title>Genome-scale phylogeny and comparative genomics of the fungal order Sordariales.</title>
        <authorList>
            <person name="Hensen N."/>
            <person name="Bonometti L."/>
            <person name="Westerberg I."/>
            <person name="Brannstrom I.O."/>
            <person name="Guillou S."/>
            <person name="Cros-Aarteil S."/>
            <person name="Calhoun S."/>
            <person name="Haridas S."/>
            <person name="Kuo A."/>
            <person name="Mondo S."/>
            <person name="Pangilinan J."/>
            <person name="Riley R."/>
            <person name="LaButti K."/>
            <person name="Andreopoulos B."/>
            <person name="Lipzen A."/>
            <person name="Chen C."/>
            <person name="Yan M."/>
            <person name="Daum C."/>
            <person name="Ng V."/>
            <person name="Clum A."/>
            <person name="Steindorff A."/>
            <person name="Ohm R.A."/>
            <person name="Martin F."/>
            <person name="Silar P."/>
            <person name="Natvig D.O."/>
            <person name="Lalanne C."/>
            <person name="Gautier V."/>
            <person name="Ament-Velasquez S.L."/>
            <person name="Kruys A."/>
            <person name="Hutchinson M.I."/>
            <person name="Powell A.J."/>
            <person name="Barry K."/>
            <person name="Miller A.N."/>
            <person name="Grigoriev I.V."/>
            <person name="Debuchy R."/>
            <person name="Gladieux P."/>
            <person name="Hiltunen Thoren M."/>
            <person name="Johannesson H."/>
        </authorList>
    </citation>
    <scope>NUCLEOTIDE SEQUENCE</scope>
    <source>
        <strain evidence="4">CBS 314.62</strain>
    </source>
</reference>
<reference evidence="4" key="2">
    <citation type="submission" date="2023-06" db="EMBL/GenBank/DDBJ databases">
        <authorList>
            <consortium name="Lawrence Berkeley National Laboratory"/>
            <person name="Haridas S."/>
            <person name="Hensen N."/>
            <person name="Bonometti L."/>
            <person name="Westerberg I."/>
            <person name="Brannstrom I.O."/>
            <person name="Guillou S."/>
            <person name="Cros-Aarteil S."/>
            <person name="Calhoun S."/>
            <person name="Kuo A."/>
            <person name="Mondo S."/>
            <person name="Pangilinan J."/>
            <person name="Riley R."/>
            <person name="Labutti K."/>
            <person name="Andreopoulos B."/>
            <person name="Lipzen A."/>
            <person name="Chen C."/>
            <person name="Yanf M."/>
            <person name="Daum C."/>
            <person name="Ng V."/>
            <person name="Clum A."/>
            <person name="Steindorff A."/>
            <person name="Ohm R."/>
            <person name="Martin F."/>
            <person name="Silar P."/>
            <person name="Natvig D."/>
            <person name="Lalanne C."/>
            <person name="Gautier V."/>
            <person name="Ament-Velasquez S.L."/>
            <person name="Kruys A."/>
            <person name="Hutchinson M.I."/>
            <person name="Powell A.J."/>
            <person name="Barry K."/>
            <person name="Miller A.N."/>
            <person name="Grigoriev I.V."/>
            <person name="Debuchy R."/>
            <person name="Gladieux P."/>
            <person name="Thoren M.H."/>
            <person name="Johannesson H."/>
        </authorList>
    </citation>
    <scope>NUCLEOTIDE SEQUENCE</scope>
    <source>
        <strain evidence="4">CBS 314.62</strain>
    </source>
</reference>
<dbReference type="SUPFAM" id="SSF53300">
    <property type="entry name" value="vWA-like"/>
    <property type="match status" value="1"/>
</dbReference>
<dbReference type="PANTHER" id="PTHR45737">
    <property type="entry name" value="VON WILLEBRAND FACTOR A DOMAIN-CONTAINING PROTEIN 5A"/>
    <property type="match status" value="1"/>
</dbReference>
<evidence type="ECO:0000259" key="2">
    <source>
        <dbReference type="PROSITE" id="PS50234"/>
    </source>
</evidence>
<dbReference type="InterPro" id="IPR036465">
    <property type="entry name" value="vWFA_dom_sf"/>
</dbReference>
<feature type="domain" description="VIT" evidence="3">
    <location>
        <begin position="20"/>
        <end position="153"/>
    </location>
</feature>
<accession>A0AAE0XJ60</accession>
<feature type="domain" description="VWFA" evidence="2">
    <location>
        <begin position="299"/>
        <end position="471"/>
    </location>
</feature>
<dbReference type="SMART" id="SM00327">
    <property type="entry name" value="VWA"/>
    <property type="match status" value="1"/>
</dbReference>
<dbReference type="SMART" id="SM00609">
    <property type="entry name" value="VIT"/>
    <property type="match status" value="1"/>
</dbReference>
<evidence type="ECO:0000256" key="1">
    <source>
        <dbReference type="SAM" id="MobiDB-lite"/>
    </source>
</evidence>
<dbReference type="PANTHER" id="PTHR45737:SF6">
    <property type="entry name" value="VON WILLEBRAND FACTOR A DOMAIN-CONTAINING PROTEIN 5A"/>
    <property type="match status" value="1"/>
</dbReference>
<feature type="region of interest" description="Disordered" evidence="1">
    <location>
        <begin position="707"/>
        <end position="757"/>
    </location>
</feature>
<protein>
    <submittedName>
        <fullName evidence="4">von Willebrand factor type A domain-containing protein</fullName>
    </submittedName>
</protein>